<evidence type="ECO:0000313" key="9">
    <source>
        <dbReference type="Proteomes" id="UP001596189"/>
    </source>
</evidence>
<dbReference type="PROSITE" id="PS51296">
    <property type="entry name" value="RIESKE"/>
    <property type="match status" value="1"/>
</dbReference>
<dbReference type="Pfam" id="PF00848">
    <property type="entry name" value="Ring_hydroxyl_A"/>
    <property type="match status" value="1"/>
</dbReference>
<evidence type="ECO:0000256" key="3">
    <source>
        <dbReference type="ARBA" id="ARBA00022723"/>
    </source>
</evidence>
<gene>
    <name evidence="8" type="ORF">ACFQDO_07030</name>
</gene>
<keyword evidence="6" id="KW-0411">Iron-sulfur</keyword>
<sequence>MSTADLVPALPREMYVDDATWRSEREALLYGEWFCLGRRSDLGLTAPSQVLTADVAGESVLVTSDEHGVLHAVYNVCRHRGSQLRPVVPDAPDGAAGPAVACSIGALRCPYHSWTYGLDGRLLRAPHAELDDLAPFSLAPVGVDVWGGFVFVHLTPERAQPLGESVAKAAATLANYGLADLVTGQVLTYDVAANYKVLLENYNECYHCGPVHPELTRLVPAFGGGGADLTWDDGIPHREGAWTFTTTGTTTRAPLPGLSEAERTRHKGDLVYPNLMVSASADHVAAFVLLPTAADRTRVVCSLLFAASEVGEPDFDPTDAGDFWDLVNRQDWAICESVQRGMSSRSYRHGWFAPMEDDSLDIRRWVLPRLGHRTGEQP</sequence>
<dbReference type="InterPro" id="IPR001663">
    <property type="entry name" value="Rng_hydr_dOase-A"/>
</dbReference>
<keyword evidence="5" id="KW-0408">Iron</keyword>
<dbReference type="InterPro" id="IPR036922">
    <property type="entry name" value="Rieske_2Fe-2S_sf"/>
</dbReference>
<keyword evidence="9" id="KW-1185">Reference proteome</keyword>
<dbReference type="PANTHER" id="PTHR43756">
    <property type="entry name" value="CHOLINE MONOOXYGENASE, CHLOROPLASTIC"/>
    <property type="match status" value="1"/>
</dbReference>
<dbReference type="Proteomes" id="UP001596189">
    <property type="component" value="Unassembled WGS sequence"/>
</dbReference>
<name>A0ABW1JDU5_9ACTN</name>
<keyword evidence="4" id="KW-0560">Oxidoreductase</keyword>
<protein>
    <submittedName>
        <fullName evidence="8">Aromatic ring-hydroxylating dioxygenase subunit alpha</fullName>
    </submittedName>
</protein>
<evidence type="ECO:0000256" key="2">
    <source>
        <dbReference type="ARBA" id="ARBA00022714"/>
    </source>
</evidence>
<organism evidence="8 9">
    <name type="scientific">Angustibacter luteus</name>
    <dbReference type="NCBI Taxonomy" id="658456"/>
    <lineage>
        <taxon>Bacteria</taxon>
        <taxon>Bacillati</taxon>
        <taxon>Actinomycetota</taxon>
        <taxon>Actinomycetes</taxon>
        <taxon>Kineosporiales</taxon>
        <taxon>Kineosporiaceae</taxon>
    </lineage>
</organism>
<dbReference type="InterPro" id="IPR015879">
    <property type="entry name" value="Ring_hydroxy_dOase_asu_C_dom"/>
</dbReference>
<dbReference type="Gene3D" id="3.90.380.10">
    <property type="entry name" value="Naphthalene 1,2-dioxygenase Alpha Subunit, Chain A, domain 1"/>
    <property type="match status" value="2"/>
</dbReference>
<dbReference type="CDD" id="cd03469">
    <property type="entry name" value="Rieske_RO_Alpha_N"/>
    <property type="match status" value="1"/>
</dbReference>
<dbReference type="SUPFAM" id="SSF55961">
    <property type="entry name" value="Bet v1-like"/>
    <property type="match status" value="1"/>
</dbReference>
<dbReference type="InterPro" id="IPR017941">
    <property type="entry name" value="Rieske_2Fe-2S"/>
</dbReference>
<evidence type="ECO:0000256" key="6">
    <source>
        <dbReference type="ARBA" id="ARBA00023014"/>
    </source>
</evidence>
<feature type="domain" description="Rieske" evidence="7">
    <location>
        <begin position="33"/>
        <end position="152"/>
    </location>
</feature>
<keyword evidence="8" id="KW-0223">Dioxygenase</keyword>
<accession>A0ABW1JDU5</accession>
<dbReference type="CDD" id="cd08884">
    <property type="entry name" value="RHO_alpha_C_GbcA-like"/>
    <property type="match status" value="1"/>
</dbReference>
<dbReference type="Pfam" id="PF00355">
    <property type="entry name" value="Rieske"/>
    <property type="match status" value="1"/>
</dbReference>
<evidence type="ECO:0000259" key="7">
    <source>
        <dbReference type="PROSITE" id="PS51296"/>
    </source>
</evidence>
<evidence type="ECO:0000256" key="5">
    <source>
        <dbReference type="ARBA" id="ARBA00023004"/>
    </source>
</evidence>
<evidence type="ECO:0000313" key="8">
    <source>
        <dbReference type="EMBL" id="MFC6006883.1"/>
    </source>
</evidence>
<dbReference type="Gene3D" id="2.102.10.10">
    <property type="entry name" value="Rieske [2Fe-2S] iron-sulphur domain"/>
    <property type="match status" value="1"/>
</dbReference>
<dbReference type="SUPFAM" id="SSF50022">
    <property type="entry name" value="ISP domain"/>
    <property type="match status" value="1"/>
</dbReference>
<dbReference type="EMBL" id="JBHSRD010000003">
    <property type="protein sequence ID" value="MFC6006883.1"/>
    <property type="molecule type" value="Genomic_DNA"/>
</dbReference>
<keyword evidence="2" id="KW-0001">2Fe-2S</keyword>
<proteinExistence type="predicted"/>
<evidence type="ECO:0000256" key="4">
    <source>
        <dbReference type="ARBA" id="ARBA00023002"/>
    </source>
</evidence>
<comment type="caution">
    <text evidence="8">The sequence shown here is derived from an EMBL/GenBank/DDBJ whole genome shotgun (WGS) entry which is preliminary data.</text>
</comment>
<keyword evidence="3" id="KW-0479">Metal-binding</keyword>
<evidence type="ECO:0000256" key="1">
    <source>
        <dbReference type="ARBA" id="ARBA00001962"/>
    </source>
</evidence>
<reference evidence="9" key="1">
    <citation type="journal article" date="2019" name="Int. J. Syst. Evol. Microbiol.">
        <title>The Global Catalogue of Microorganisms (GCM) 10K type strain sequencing project: providing services to taxonomists for standard genome sequencing and annotation.</title>
        <authorList>
            <consortium name="The Broad Institute Genomics Platform"/>
            <consortium name="The Broad Institute Genome Sequencing Center for Infectious Disease"/>
            <person name="Wu L."/>
            <person name="Ma J."/>
        </authorList>
    </citation>
    <scope>NUCLEOTIDE SEQUENCE [LARGE SCALE GENOMIC DNA]</scope>
    <source>
        <strain evidence="9">KACC 14249</strain>
    </source>
</reference>
<dbReference type="RefSeq" id="WP_345718354.1">
    <property type="nucleotide sequence ID" value="NZ_BAABFP010000008.1"/>
</dbReference>
<dbReference type="GO" id="GO:0051213">
    <property type="term" value="F:dioxygenase activity"/>
    <property type="evidence" value="ECO:0007669"/>
    <property type="project" value="UniProtKB-KW"/>
</dbReference>
<dbReference type="PANTHER" id="PTHR43756:SF5">
    <property type="entry name" value="CHOLINE MONOOXYGENASE, CHLOROPLASTIC"/>
    <property type="match status" value="1"/>
</dbReference>
<comment type="cofactor">
    <cofactor evidence="1">
        <name>Fe cation</name>
        <dbReference type="ChEBI" id="CHEBI:24875"/>
    </cofactor>
</comment>